<evidence type="ECO:0000313" key="4">
    <source>
        <dbReference type="WBParaSite" id="ASIM_0001891401-mRNA-1"/>
    </source>
</evidence>
<sequence>MFVTGHPTTMTFSPLKHLRRFSSHSDSPPPKSPVDTLNDPLCCQLQLITALQGAEFDDTARHSLAMTIAKMQAAKRTALIQFITQVSTIGLVLWIFFRSVKACCIFF</sequence>
<evidence type="ECO:0000313" key="2">
    <source>
        <dbReference type="EMBL" id="VDK64259.1"/>
    </source>
</evidence>
<feature type="transmembrane region" description="Helical" evidence="1">
    <location>
        <begin position="78"/>
        <end position="97"/>
    </location>
</feature>
<gene>
    <name evidence="2" type="ORF">ASIM_LOCUS18310</name>
</gene>
<keyword evidence="1" id="KW-0812">Transmembrane</keyword>
<protein>
    <submittedName>
        <fullName evidence="2 4">Uncharacterized protein</fullName>
    </submittedName>
</protein>
<dbReference type="WBParaSite" id="ASIM_0001891401-mRNA-1">
    <property type="protein sequence ID" value="ASIM_0001891401-mRNA-1"/>
    <property type="gene ID" value="ASIM_0001891401"/>
</dbReference>
<evidence type="ECO:0000313" key="3">
    <source>
        <dbReference type="Proteomes" id="UP000267096"/>
    </source>
</evidence>
<dbReference type="AlphaFoldDB" id="A0A0M3KD62"/>
<organism evidence="4">
    <name type="scientific">Anisakis simplex</name>
    <name type="common">Herring worm</name>
    <dbReference type="NCBI Taxonomy" id="6269"/>
    <lineage>
        <taxon>Eukaryota</taxon>
        <taxon>Metazoa</taxon>
        <taxon>Ecdysozoa</taxon>
        <taxon>Nematoda</taxon>
        <taxon>Chromadorea</taxon>
        <taxon>Rhabditida</taxon>
        <taxon>Spirurina</taxon>
        <taxon>Ascaridomorpha</taxon>
        <taxon>Ascaridoidea</taxon>
        <taxon>Anisakidae</taxon>
        <taxon>Anisakis</taxon>
        <taxon>Anisakis simplex complex</taxon>
    </lineage>
</organism>
<accession>A0A0M3KD62</accession>
<name>A0A0M3KD62_ANISI</name>
<reference evidence="4" key="1">
    <citation type="submission" date="2017-02" db="UniProtKB">
        <authorList>
            <consortium name="WormBaseParasite"/>
        </authorList>
    </citation>
    <scope>IDENTIFICATION</scope>
</reference>
<keyword evidence="1" id="KW-0472">Membrane</keyword>
<keyword evidence="1" id="KW-1133">Transmembrane helix</keyword>
<keyword evidence="3" id="KW-1185">Reference proteome</keyword>
<dbReference type="EMBL" id="UYRR01035318">
    <property type="protein sequence ID" value="VDK64259.1"/>
    <property type="molecule type" value="Genomic_DNA"/>
</dbReference>
<evidence type="ECO:0000256" key="1">
    <source>
        <dbReference type="SAM" id="Phobius"/>
    </source>
</evidence>
<proteinExistence type="predicted"/>
<reference evidence="2 3" key="2">
    <citation type="submission" date="2018-11" db="EMBL/GenBank/DDBJ databases">
        <authorList>
            <consortium name="Pathogen Informatics"/>
        </authorList>
    </citation>
    <scope>NUCLEOTIDE SEQUENCE [LARGE SCALE GENOMIC DNA]</scope>
</reference>
<dbReference type="Proteomes" id="UP000267096">
    <property type="component" value="Unassembled WGS sequence"/>
</dbReference>